<reference evidence="1 2" key="1">
    <citation type="submission" date="2018-06" db="EMBL/GenBank/DDBJ databases">
        <title>Genomic Encyclopedia of Archaeal and Bacterial Type Strains, Phase II (KMG-II): from individual species to whole genera.</title>
        <authorList>
            <person name="Goeker M."/>
        </authorList>
    </citation>
    <scope>NUCLEOTIDE SEQUENCE [LARGE SCALE GENOMIC DNA]</scope>
    <source>
        <strain evidence="1 2">JCM 11668</strain>
    </source>
</reference>
<protein>
    <submittedName>
        <fullName evidence="1">Uncharacterized protein</fullName>
    </submittedName>
</protein>
<organism evidence="1 2">
    <name type="scientific">Rhodopseudomonas faecalis</name>
    <dbReference type="NCBI Taxonomy" id="99655"/>
    <lineage>
        <taxon>Bacteria</taxon>
        <taxon>Pseudomonadati</taxon>
        <taxon>Pseudomonadota</taxon>
        <taxon>Alphaproteobacteria</taxon>
        <taxon>Hyphomicrobiales</taxon>
        <taxon>Nitrobacteraceae</taxon>
        <taxon>Rhodopseudomonas</taxon>
    </lineage>
</organism>
<name>A0A318TCZ0_9BRAD</name>
<gene>
    <name evidence="1" type="ORF">BJ122_11984</name>
</gene>
<sequence>MAHGGGDIFQILSALLVLSGLAQSTELFLMSSVGLAGYFWLLH</sequence>
<dbReference type="AlphaFoldDB" id="A0A318TCZ0"/>
<accession>A0A318TCZ0</accession>
<dbReference type="EMBL" id="QJTI01000019">
    <property type="protein sequence ID" value="PYF01677.1"/>
    <property type="molecule type" value="Genomic_DNA"/>
</dbReference>
<dbReference type="Proteomes" id="UP000248148">
    <property type="component" value="Unassembled WGS sequence"/>
</dbReference>
<comment type="caution">
    <text evidence="1">The sequence shown here is derived from an EMBL/GenBank/DDBJ whole genome shotgun (WGS) entry which is preliminary data.</text>
</comment>
<evidence type="ECO:0000313" key="1">
    <source>
        <dbReference type="EMBL" id="PYF01677.1"/>
    </source>
</evidence>
<evidence type="ECO:0000313" key="2">
    <source>
        <dbReference type="Proteomes" id="UP000248148"/>
    </source>
</evidence>
<keyword evidence="2" id="KW-1185">Reference proteome</keyword>
<proteinExistence type="predicted"/>